<dbReference type="eggNOG" id="COG5002">
    <property type="taxonomic scope" value="Bacteria"/>
</dbReference>
<dbReference type="InterPro" id="IPR036890">
    <property type="entry name" value="HATPase_C_sf"/>
</dbReference>
<dbReference type="SUPFAM" id="SSF47384">
    <property type="entry name" value="Homodimeric domain of signal transducing histidine kinase"/>
    <property type="match status" value="1"/>
</dbReference>
<feature type="compositionally biased region" description="Basic and acidic residues" evidence="13">
    <location>
        <begin position="71"/>
        <end position="89"/>
    </location>
</feature>
<dbReference type="PROSITE" id="PS50109">
    <property type="entry name" value="HIS_KIN"/>
    <property type="match status" value="1"/>
</dbReference>
<evidence type="ECO:0000259" key="15">
    <source>
        <dbReference type="PROSITE" id="PS50112"/>
    </source>
</evidence>
<dbReference type="InterPro" id="IPR003661">
    <property type="entry name" value="HisK_dim/P_dom"/>
</dbReference>
<dbReference type="AlphaFoldDB" id="Q2RPD7"/>
<dbReference type="eggNOG" id="COG2205">
    <property type="taxonomic scope" value="Bacteria"/>
</dbReference>
<evidence type="ECO:0000256" key="10">
    <source>
        <dbReference type="ARBA" id="ARBA00023136"/>
    </source>
</evidence>
<sequence>MSAIDGPGLDSRLIDIFDHLDEGVALYGPDHRLIRFNRPFASLVETAGGRPAPGQRMVEILRDLVAPDTGEENRADSGPDDDGRGTEDDAAERLEGALLGTPTEIRLGRDRWGLVHGHRLKDGALFCVLRDITASKAGAARIAESNRRIREAESRLERALESIDQGFYLCDASDTVVLRNAKLAHLLPGLPPLEPGTTYGAMMAAACDNGAIPAATRHRTRWLSLCMARHHLPRGAWDFENGRGRWVRVSESLTPEGGRVGLLTDITETRKASEQVRQREQRLDGIMKTVVDGIVVIDENGIIESFNPAAERLFGYRAEEVVGASINRLIPGGESGRHDRSLRRYLQTGQAGIIGRGREELALRRDGSLLPVELAISELRLDDRRIFTGLVRDISARKEADRQLRENEERYALAIAGTHEAIVDWDIDSDTITYSDRITAIVGLDPKDLDRSASWIALIHPDHRKDYLTRMDALLRGESSFFSCDFRLAGRAGAEERWLRHRATALRRPDGQIYRLSGAVGDITDSRRGEDRLREAKEAAEFANRAKSEFLTNMSHELRTPLNAIIGFSEVLHSEMFGPLGATQYLDYAASIRDSGRHLLDVINDILDVSRIEAGRATLFPEPLDFAEIVASVHRLVNQRAEAAGVRLKITLDPALPPLLGEARRLKQVLINLLGNAIKFTPAGGEIALSARGDEDKGQMVIEVSDSGIGMAPEDIPLALEPFRQIDGQLARRYEGTGLGLPLSKAFVELHGGTLRVDSTPGAGTRITVRLPAGAVES</sequence>
<dbReference type="InterPro" id="IPR035965">
    <property type="entry name" value="PAS-like_dom_sf"/>
</dbReference>
<dbReference type="STRING" id="269796.Rru_A3213"/>
<dbReference type="HOGENOM" id="CLU_000445_114_71_5"/>
<dbReference type="FunFam" id="3.30.450.20:FF:000060">
    <property type="entry name" value="Sensor protein FixL"/>
    <property type="match status" value="1"/>
</dbReference>
<dbReference type="Proteomes" id="UP000001929">
    <property type="component" value="Chromosome"/>
</dbReference>
<evidence type="ECO:0000256" key="2">
    <source>
        <dbReference type="ARBA" id="ARBA00004370"/>
    </source>
</evidence>
<dbReference type="InterPro" id="IPR003594">
    <property type="entry name" value="HATPase_dom"/>
</dbReference>
<dbReference type="GO" id="GO:0005524">
    <property type="term" value="F:ATP binding"/>
    <property type="evidence" value="ECO:0007669"/>
    <property type="project" value="UniProtKB-KW"/>
</dbReference>
<name>Q2RPD7_RHORT</name>
<dbReference type="Pfam" id="PF08447">
    <property type="entry name" value="PAS_3"/>
    <property type="match status" value="1"/>
</dbReference>
<dbReference type="InterPro" id="IPR036097">
    <property type="entry name" value="HisK_dim/P_sf"/>
</dbReference>
<dbReference type="Pfam" id="PF00989">
    <property type="entry name" value="PAS"/>
    <property type="match status" value="1"/>
</dbReference>
<dbReference type="SMART" id="SM00091">
    <property type="entry name" value="PAS"/>
    <property type="match status" value="4"/>
</dbReference>
<comment type="function">
    <text evidence="11">Putative oxygen sensor; modulates the activity of FixJ, a transcriptional activator of nitrogen fixation fixK gene. FixL probably acts as a kinase that phosphorylates FixJ.</text>
</comment>
<evidence type="ECO:0000256" key="7">
    <source>
        <dbReference type="ARBA" id="ARBA00022777"/>
    </source>
</evidence>
<dbReference type="GO" id="GO:0000155">
    <property type="term" value="F:phosphorelay sensor kinase activity"/>
    <property type="evidence" value="ECO:0007669"/>
    <property type="project" value="InterPro"/>
</dbReference>
<dbReference type="SMART" id="SM00388">
    <property type="entry name" value="HisKA"/>
    <property type="match status" value="1"/>
</dbReference>
<dbReference type="InterPro" id="IPR004358">
    <property type="entry name" value="Sig_transdc_His_kin-like_C"/>
</dbReference>
<dbReference type="GO" id="GO:0005886">
    <property type="term" value="C:plasma membrane"/>
    <property type="evidence" value="ECO:0007669"/>
    <property type="project" value="TreeGrafter"/>
</dbReference>
<feature type="domain" description="Histidine kinase" evidence="14">
    <location>
        <begin position="553"/>
        <end position="775"/>
    </location>
</feature>
<evidence type="ECO:0000256" key="5">
    <source>
        <dbReference type="ARBA" id="ARBA00022679"/>
    </source>
</evidence>
<evidence type="ECO:0000256" key="6">
    <source>
        <dbReference type="ARBA" id="ARBA00022741"/>
    </source>
</evidence>
<dbReference type="EC" id="2.7.13.3" evidence="3"/>
<dbReference type="GO" id="GO:0006355">
    <property type="term" value="P:regulation of DNA-templated transcription"/>
    <property type="evidence" value="ECO:0007669"/>
    <property type="project" value="InterPro"/>
</dbReference>
<dbReference type="CDD" id="cd00130">
    <property type="entry name" value="PAS"/>
    <property type="match status" value="1"/>
</dbReference>
<dbReference type="PANTHER" id="PTHR43047">
    <property type="entry name" value="TWO-COMPONENT HISTIDINE PROTEIN KINASE"/>
    <property type="match status" value="1"/>
</dbReference>
<dbReference type="InterPro" id="IPR000014">
    <property type="entry name" value="PAS"/>
</dbReference>
<keyword evidence="4" id="KW-0597">Phosphoprotein</keyword>
<reference evidence="17 18" key="1">
    <citation type="journal article" date="2011" name="Stand. Genomic Sci.">
        <title>Complete genome sequence of Rhodospirillum rubrum type strain (S1).</title>
        <authorList>
            <person name="Munk A.C."/>
            <person name="Copeland A."/>
            <person name="Lucas S."/>
            <person name="Lapidus A."/>
            <person name="Del Rio T.G."/>
            <person name="Barry K."/>
            <person name="Detter J.C."/>
            <person name="Hammon N."/>
            <person name="Israni S."/>
            <person name="Pitluck S."/>
            <person name="Brettin T."/>
            <person name="Bruce D."/>
            <person name="Han C."/>
            <person name="Tapia R."/>
            <person name="Gilna P."/>
            <person name="Schmutz J."/>
            <person name="Larimer F."/>
            <person name="Land M."/>
            <person name="Kyrpides N.C."/>
            <person name="Mavromatis K."/>
            <person name="Richardson P."/>
            <person name="Rohde M."/>
            <person name="Goker M."/>
            <person name="Klenk H.P."/>
            <person name="Zhang Y."/>
            <person name="Roberts G.P."/>
            <person name="Reslewic S."/>
            <person name="Schwartz D.C."/>
        </authorList>
    </citation>
    <scope>NUCLEOTIDE SEQUENCE [LARGE SCALE GENOMIC DNA]</scope>
    <source>
        <strain evidence="18">ATCC 11170 / ATH 1.1.1 / DSM 467 / LMG 4362 / NCIMB 8255 / S1</strain>
    </source>
</reference>
<comment type="subcellular location">
    <subcellularLocation>
        <location evidence="2">Membrane</location>
    </subcellularLocation>
</comment>
<evidence type="ECO:0000313" key="18">
    <source>
        <dbReference type="Proteomes" id="UP000001929"/>
    </source>
</evidence>
<dbReference type="InterPro" id="IPR005467">
    <property type="entry name" value="His_kinase_dom"/>
</dbReference>
<dbReference type="PROSITE" id="PS50112">
    <property type="entry name" value="PAS"/>
    <property type="match status" value="2"/>
</dbReference>
<organism evidence="17 18">
    <name type="scientific">Rhodospirillum rubrum (strain ATCC 11170 / ATH 1.1.1 / DSM 467 / LMG 4362 / NCIMB 8255 / S1)</name>
    <dbReference type="NCBI Taxonomy" id="269796"/>
    <lineage>
        <taxon>Bacteria</taxon>
        <taxon>Pseudomonadati</taxon>
        <taxon>Pseudomonadota</taxon>
        <taxon>Alphaproteobacteria</taxon>
        <taxon>Rhodospirillales</taxon>
        <taxon>Rhodospirillaceae</taxon>
        <taxon>Rhodospirillum</taxon>
    </lineage>
</organism>
<keyword evidence="5 17" id="KW-0808">Transferase</keyword>
<evidence type="ECO:0000256" key="3">
    <source>
        <dbReference type="ARBA" id="ARBA00012438"/>
    </source>
</evidence>
<dbReference type="InterPro" id="IPR013655">
    <property type="entry name" value="PAS_fold_3"/>
</dbReference>
<dbReference type="CDD" id="cd00082">
    <property type="entry name" value="HisKA"/>
    <property type="match status" value="1"/>
</dbReference>
<gene>
    <name evidence="17" type="ordered locus">Rru_A3213</name>
</gene>
<feature type="domain" description="PAC" evidence="16">
    <location>
        <begin position="356"/>
        <end position="406"/>
    </location>
</feature>
<dbReference type="Gene3D" id="3.30.450.20">
    <property type="entry name" value="PAS domain"/>
    <property type="match status" value="4"/>
</dbReference>
<evidence type="ECO:0000256" key="13">
    <source>
        <dbReference type="SAM" id="MobiDB-lite"/>
    </source>
</evidence>
<dbReference type="PROSITE" id="PS50113">
    <property type="entry name" value="PAC"/>
    <property type="match status" value="2"/>
</dbReference>
<dbReference type="CDD" id="cd16922">
    <property type="entry name" value="HATPase_EvgS-ArcB-TorS-like"/>
    <property type="match status" value="1"/>
</dbReference>
<dbReference type="SUPFAM" id="SSF55874">
    <property type="entry name" value="ATPase domain of HSP90 chaperone/DNA topoisomerase II/histidine kinase"/>
    <property type="match status" value="1"/>
</dbReference>
<dbReference type="InterPro" id="IPR013767">
    <property type="entry name" value="PAS_fold"/>
</dbReference>
<dbReference type="Pfam" id="PF12860">
    <property type="entry name" value="PAS_7"/>
    <property type="match status" value="1"/>
</dbReference>
<dbReference type="Pfam" id="PF00512">
    <property type="entry name" value="HisKA"/>
    <property type="match status" value="1"/>
</dbReference>
<dbReference type="EnsemblBacteria" id="ABC24008">
    <property type="protein sequence ID" value="ABC24008"/>
    <property type="gene ID" value="Rru_A3213"/>
</dbReference>
<dbReference type="Pfam" id="PF02518">
    <property type="entry name" value="HATPase_c"/>
    <property type="match status" value="1"/>
</dbReference>
<dbReference type="SUPFAM" id="SSF55785">
    <property type="entry name" value="PYP-like sensor domain (PAS domain)"/>
    <property type="match status" value="2"/>
</dbReference>
<feature type="domain" description="PAS" evidence="15">
    <location>
        <begin position="407"/>
        <end position="478"/>
    </location>
</feature>
<dbReference type="FunFam" id="1.10.287.130:FF:000038">
    <property type="entry name" value="Sensory transduction histidine kinase"/>
    <property type="match status" value="1"/>
</dbReference>
<evidence type="ECO:0000256" key="4">
    <source>
        <dbReference type="ARBA" id="ARBA00022553"/>
    </source>
</evidence>
<keyword evidence="10" id="KW-0472">Membrane</keyword>
<evidence type="ECO:0000256" key="8">
    <source>
        <dbReference type="ARBA" id="ARBA00022840"/>
    </source>
</evidence>
<evidence type="ECO:0000256" key="11">
    <source>
        <dbReference type="ARBA" id="ARBA00059827"/>
    </source>
</evidence>
<keyword evidence="7 17" id="KW-0418">Kinase</keyword>
<evidence type="ECO:0000256" key="12">
    <source>
        <dbReference type="ARBA" id="ARBA00070616"/>
    </source>
</evidence>
<keyword evidence="6" id="KW-0547">Nucleotide-binding</keyword>
<evidence type="ECO:0000256" key="1">
    <source>
        <dbReference type="ARBA" id="ARBA00000085"/>
    </source>
</evidence>
<evidence type="ECO:0000313" key="17">
    <source>
        <dbReference type="EMBL" id="ABC24008.1"/>
    </source>
</evidence>
<keyword evidence="9" id="KW-0902">Two-component regulatory system</keyword>
<dbReference type="PhylomeDB" id="Q2RPD7"/>
<dbReference type="KEGG" id="rru:Rru_A3213"/>
<evidence type="ECO:0000256" key="9">
    <source>
        <dbReference type="ARBA" id="ARBA00023012"/>
    </source>
</evidence>
<dbReference type="Gene3D" id="1.10.287.130">
    <property type="match status" value="1"/>
</dbReference>
<dbReference type="PATRIC" id="fig|269796.9.peg.3328"/>
<dbReference type="GO" id="GO:0009927">
    <property type="term" value="F:histidine phosphotransfer kinase activity"/>
    <property type="evidence" value="ECO:0007669"/>
    <property type="project" value="TreeGrafter"/>
</dbReference>
<dbReference type="PRINTS" id="PR00344">
    <property type="entry name" value="BCTRLSENSOR"/>
</dbReference>
<evidence type="ECO:0000259" key="16">
    <source>
        <dbReference type="PROSITE" id="PS50113"/>
    </source>
</evidence>
<feature type="domain" description="PAC" evidence="16">
    <location>
        <begin position="482"/>
        <end position="535"/>
    </location>
</feature>
<dbReference type="EMBL" id="CP000230">
    <property type="protein sequence ID" value="ABC24008.1"/>
    <property type="molecule type" value="Genomic_DNA"/>
</dbReference>
<dbReference type="PANTHER" id="PTHR43047:SF63">
    <property type="entry name" value="HISTIDINE KINASE"/>
    <property type="match status" value="1"/>
</dbReference>
<feature type="domain" description="PAS" evidence="15">
    <location>
        <begin position="279"/>
        <end position="349"/>
    </location>
</feature>
<protein>
    <recommendedName>
        <fullName evidence="12">Sensor protein FixL</fullName>
        <ecNumber evidence="3">2.7.13.3</ecNumber>
    </recommendedName>
</protein>
<accession>Q2RPD7</accession>
<dbReference type="Gene3D" id="3.30.565.10">
    <property type="entry name" value="Histidine kinase-like ATPase, C-terminal domain"/>
    <property type="match status" value="1"/>
</dbReference>
<evidence type="ECO:0000259" key="14">
    <source>
        <dbReference type="PROSITE" id="PS50109"/>
    </source>
</evidence>
<keyword evidence="8" id="KW-0067">ATP-binding</keyword>
<comment type="catalytic activity">
    <reaction evidence="1">
        <text>ATP + protein L-histidine = ADP + protein N-phospho-L-histidine.</text>
        <dbReference type="EC" id="2.7.13.3"/>
    </reaction>
</comment>
<dbReference type="FunFam" id="3.30.565.10:FF:000006">
    <property type="entry name" value="Sensor histidine kinase WalK"/>
    <property type="match status" value="1"/>
</dbReference>
<feature type="region of interest" description="Disordered" evidence="13">
    <location>
        <begin position="65"/>
        <end position="89"/>
    </location>
</feature>
<proteinExistence type="predicted"/>
<dbReference type="SMART" id="SM00387">
    <property type="entry name" value="HATPase_c"/>
    <property type="match status" value="1"/>
</dbReference>
<dbReference type="InterPro" id="IPR000700">
    <property type="entry name" value="PAS-assoc_C"/>
</dbReference>
<keyword evidence="18" id="KW-1185">Reference proteome</keyword>
<dbReference type="NCBIfam" id="TIGR00229">
    <property type="entry name" value="sensory_box"/>
    <property type="match status" value="2"/>
</dbReference>